<dbReference type="InterPro" id="IPR022291">
    <property type="entry name" value="Bacteriocin_synth_cyclodeHase"/>
</dbReference>
<dbReference type="Gene3D" id="3.30.40.250">
    <property type="match status" value="1"/>
</dbReference>
<dbReference type="Gene3D" id="3.30.1330.230">
    <property type="match status" value="1"/>
</dbReference>
<organism evidence="2 3">
    <name type="scientific">Streptomyces candidus</name>
    <dbReference type="NCBI Taxonomy" id="67283"/>
    <lineage>
        <taxon>Bacteria</taxon>
        <taxon>Bacillati</taxon>
        <taxon>Actinomycetota</taxon>
        <taxon>Actinomycetes</taxon>
        <taxon>Kitasatosporales</taxon>
        <taxon>Streptomycetaceae</taxon>
        <taxon>Streptomyces</taxon>
    </lineage>
</organism>
<dbReference type="EMBL" id="JACHEM010000007">
    <property type="protein sequence ID" value="MBB6436714.1"/>
    <property type="molecule type" value="Genomic_DNA"/>
</dbReference>
<dbReference type="InterPro" id="IPR049274">
    <property type="entry name" value="LynD/TruD_wHTH-like"/>
</dbReference>
<dbReference type="PANTHER" id="PTHR37809:SF1">
    <property type="entry name" value="RIBOSOMAL PROTEIN S12 METHYLTHIOTRANSFERASE ACCESSORY FACTOR YCAO"/>
    <property type="match status" value="1"/>
</dbReference>
<dbReference type="Gene3D" id="3.90.930.60">
    <property type="match status" value="1"/>
</dbReference>
<dbReference type="RefSeq" id="WP_185031405.1">
    <property type="nucleotide sequence ID" value="NZ_BNBN01000010.1"/>
</dbReference>
<dbReference type="InterPro" id="IPR003776">
    <property type="entry name" value="YcaO-like_dom"/>
</dbReference>
<dbReference type="Pfam" id="PF02624">
    <property type="entry name" value="YcaO"/>
    <property type="match status" value="1"/>
</dbReference>
<dbReference type="GO" id="GO:0005840">
    <property type="term" value="C:ribosome"/>
    <property type="evidence" value="ECO:0007669"/>
    <property type="project" value="UniProtKB-KW"/>
</dbReference>
<dbReference type="NCBIfam" id="TIGR00702">
    <property type="entry name" value="YcaO-type kinase domain"/>
    <property type="match status" value="1"/>
</dbReference>
<dbReference type="Gene3D" id="3.30.160.660">
    <property type="match status" value="1"/>
</dbReference>
<sequence length="753" mass="81054">MTVTGPAPAGVPVGFRRHLRVEAVRGEAVYLLSERGTTVLRGERVEVLAPLLDGTRSLQAVISEATAAMPATEAGQLIAALARAELVGYRDPAADAAAEAYWELAGLGGAGASAVGSVPVYVRALGRTETAAVEAECVAAGLSLAPSVESASFGLVLCDDYLDPALLDADARFRAAGLPWLPARVGGPEVWVGPVFGAGEGPCWECLAQRLRGHRASQAPVQHALGLPGPVPLPEATLPAVRMMGLHTAVLEALKWAAGMRYEGQRAVCRLDTRTLRTTHHPVVRRPQCPGCGDPSLVAALASRPVVPVSRPKSRAGGSNHRALPAAEVLARYRHLADPVTGVVTGLHPAPGTPDGLNRWVSGRNLAWRGRSAEGLRSHSGGKGVTAEEAEAGALCEAVERYCGTRQGDEPVVVDSLAGLGDSAMHPNSVQLYADWQFRERDAWNAAHPAMHAVPPRFDTGESREWTPLWSLTEQRQRLLPTSMLYFGAGADGVERAPWADSNGNAAGSSPEDAVVQGFLELVERDAVSLWWYNRLRRPAVDLDAFDEPWLARTRTVYERTGRSLWVLDLTSDLGIPVMVAVSRATTGPEQRISFGFGAHFDPRLALRRAVTEMSQLLPPAVPSGGRLSEDRGLPGELRDWWCTKTVENQPFLLPDRAESARLFGSYGYEPNGDLISDVETAVSVARAHHMELLVLEQTRPDVNLPVVKVVVPGLRHFWARFGEGRLFDVPVRMGWRSGAISRKELNPVLLFV</sequence>
<dbReference type="GO" id="GO:0016740">
    <property type="term" value="F:transferase activity"/>
    <property type="evidence" value="ECO:0007669"/>
    <property type="project" value="UniProtKB-KW"/>
</dbReference>
<evidence type="ECO:0000259" key="1">
    <source>
        <dbReference type="PROSITE" id="PS51664"/>
    </source>
</evidence>
<evidence type="ECO:0000313" key="3">
    <source>
        <dbReference type="Proteomes" id="UP000540423"/>
    </source>
</evidence>
<dbReference type="PROSITE" id="PS51664">
    <property type="entry name" value="YCAO"/>
    <property type="match status" value="1"/>
</dbReference>
<keyword evidence="2" id="KW-0808">Transferase</keyword>
<dbReference type="NCBIfam" id="TIGR03604">
    <property type="entry name" value="TOMM_cyclo_SagD"/>
    <property type="match status" value="1"/>
</dbReference>
<proteinExistence type="predicted"/>
<dbReference type="PANTHER" id="PTHR37809">
    <property type="entry name" value="RIBOSOMAL PROTEIN S12 METHYLTHIOTRANSFERASE ACCESSORY FACTOR YCAO"/>
    <property type="match status" value="1"/>
</dbReference>
<comment type="caution">
    <text evidence="2">The sequence shown here is derived from an EMBL/GenBank/DDBJ whole genome shotgun (WGS) entry which is preliminary data.</text>
</comment>
<feature type="domain" description="YcaO" evidence="1">
    <location>
        <begin position="382"/>
        <end position="753"/>
    </location>
</feature>
<keyword evidence="3" id="KW-1185">Reference proteome</keyword>
<keyword evidence="2" id="KW-0687">Ribonucleoprotein</keyword>
<accession>A0A7X0HI14</accession>
<name>A0A7X0HI14_9ACTN</name>
<dbReference type="AlphaFoldDB" id="A0A7X0HI14"/>
<dbReference type="Pfam" id="PF21084">
    <property type="entry name" value="WHD_DUF4423_like"/>
    <property type="match status" value="1"/>
</dbReference>
<dbReference type="Proteomes" id="UP000540423">
    <property type="component" value="Unassembled WGS sequence"/>
</dbReference>
<dbReference type="NCBIfam" id="TIGR03882">
    <property type="entry name" value="cyclo_dehyd_2"/>
    <property type="match status" value="1"/>
</dbReference>
<evidence type="ECO:0000313" key="2">
    <source>
        <dbReference type="EMBL" id="MBB6436714.1"/>
    </source>
</evidence>
<dbReference type="Gene3D" id="3.40.50.720">
    <property type="entry name" value="NAD(P)-binding Rossmann-like Domain"/>
    <property type="match status" value="1"/>
</dbReference>
<protein>
    <submittedName>
        <fullName evidence="2">Ribosomal protein S12 methylthiotransferase accessory factor</fullName>
    </submittedName>
</protein>
<dbReference type="InterPro" id="IPR027624">
    <property type="entry name" value="TOMM_cyclo_SagD"/>
</dbReference>
<keyword evidence="2" id="KW-0689">Ribosomal protein</keyword>
<gene>
    <name evidence="2" type="ORF">HNQ79_003187</name>
</gene>
<reference evidence="2 3" key="1">
    <citation type="submission" date="2020-08" db="EMBL/GenBank/DDBJ databases">
        <title>Genomic Encyclopedia of Type Strains, Phase IV (KMG-IV): sequencing the most valuable type-strain genomes for metagenomic binning, comparative biology and taxonomic classification.</title>
        <authorList>
            <person name="Goeker M."/>
        </authorList>
    </citation>
    <scope>NUCLEOTIDE SEQUENCE [LARGE SCALE GENOMIC DNA]</scope>
    <source>
        <strain evidence="2 3">DSM 40141</strain>
    </source>
</reference>